<dbReference type="Pfam" id="PF02272">
    <property type="entry name" value="DHHA1"/>
    <property type="match status" value="1"/>
</dbReference>
<dbReference type="InterPro" id="IPR051673">
    <property type="entry name" value="SSDNA_exonuclease_RecJ"/>
</dbReference>
<dbReference type="Pfam" id="PF17768">
    <property type="entry name" value="RecJ_OB"/>
    <property type="match status" value="1"/>
</dbReference>
<dbReference type="PANTHER" id="PTHR30255">
    <property type="entry name" value="SINGLE-STRANDED-DNA-SPECIFIC EXONUCLEASE RECJ"/>
    <property type="match status" value="1"/>
</dbReference>
<comment type="caution">
    <text evidence="4">The sequence shown here is derived from an EMBL/GenBank/DDBJ whole genome shotgun (WGS) entry which is preliminary data.</text>
</comment>
<dbReference type="GO" id="GO:0003676">
    <property type="term" value="F:nucleic acid binding"/>
    <property type="evidence" value="ECO:0007669"/>
    <property type="project" value="InterPro"/>
</dbReference>
<dbReference type="EMBL" id="BARU01025193">
    <property type="protein sequence ID" value="GAH58043.1"/>
    <property type="molecule type" value="Genomic_DNA"/>
</dbReference>
<dbReference type="PANTHER" id="PTHR30255:SF2">
    <property type="entry name" value="SINGLE-STRANDED-DNA-SPECIFIC EXONUCLEASE RECJ"/>
    <property type="match status" value="1"/>
</dbReference>
<sequence length="274" mass="31094">MGRLGDANLAIKLLTTRDESKAAEMARILDEENQRRKDIDQTTLKEALELMGQDVDLANDKAIVLSSSGWHQGVIGIVASRLVERFHRPTIMIAIDEDKGKGSARSIPGFHLYEALRECEEYLAQYGGHRYAAGLSILPEKIQPFREKFKKVSDKNLSMDDLVPKLLIDSELELDQINPELIRVLDLFAPFGPQNMRPVFLTRNLHVWGEPYVVGNNHLRLRVKKAGPVFDCIGFGMGDMIKLFSMKGAHIDLAYVVETNFWNDTYKIQLRIKD</sequence>
<evidence type="ECO:0000259" key="3">
    <source>
        <dbReference type="Pfam" id="PF17768"/>
    </source>
</evidence>
<accession>X1IKH4</accession>
<dbReference type="SUPFAM" id="SSF64182">
    <property type="entry name" value="DHH phosphoesterases"/>
    <property type="match status" value="1"/>
</dbReference>
<gene>
    <name evidence="4" type="ORF">S03H2_40614</name>
</gene>
<feature type="domain" description="DHHA1" evidence="2">
    <location>
        <begin position="60"/>
        <end position="151"/>
    </location>
</feature>
<dbReference type="InterPro" id="IPR038763">
    <property type="entry name" value="DHH_sf"/>
</dbReference>
<dbReference type="AlphaFoldDB" id="X1IKH4"/>
<evidence type="ECO:0008006" key="5">
    <source>
        <dbReference type="Google" id="ProtNLM"/>
    </source>
</evidence>
<feature type="domain" description="RecJ OB" evidence="3">
    <location>
        <begin position="168"/>
        <end position="274"/>
    </location>
</feature>
<proteinExistence type="predicted"/>
<protein>
    <recommendedName>
        <fullName evidence="5">Single-stranded-DNA-specific exonuclease RecJ</fullName>
    </recommendedName>
</protein>
<evidence type="ECO:0000313" key="4">
    <source>
        <dbReference type="EMBL" id="GAH58043.1"/>
    </source>
</evidence>
<dbReference type="Gene3D" id="3.10.310.30">
    <property type="match status" value="1"/>
</dbReference>
<dbReference type="GO" id="GO:0016787">
    <property type="term" value="F:hydrolase activity"/>
    <property type="evidence" value="ECO:0007669"/>
    <property type="project" value="UniProtKB-KW"/>
</dbReference>
<organism evidence="4">
    <name type="scientific">marine sediment metagenome</name>
    <dbReference type="NCBI Taxonomy" id="412755"/>
    <lineage>
        <taxon>unclassified sequences</taxon>
        <taxon>metagenomes</taxon>
        <taxon>ecological metagenomes</taxon>
    </lineage>
</organism>
<keyword evidence="1" id="KW-0378">Hydrolase</keyword>
<evidence type="ECO:0000259" key="2">
    <source>
        <dbReference type="Pfam" id="PF02272"/>
    </source>
</evidence>
<dbReference type="InterPro" id="IPR041122">
    <property type="entry name" value="RecJ_OB"/>
</dbReference>
<dbReference type="InterPro" id="IPR003156">
    <property type="entry name" value="DHHA1_dom"/>
</dbReference>
<feature type="non-terminal residue" evidence="4">
    <location>
        <position position="274"/>
    </location>
</feature>
<evidence type="ECO:0000256" key="1">
    <source>
        <dbReference type="ARBA" id="ARBA00022801"/>
    </source>
</evidence>
<name>X1IKH4_9ZZZZ</name>
<reference evidence="4" key="1">
    <citation type="journal article" date="2014" name="Front. Microbiol.">
        <title>High frequency of phylogenetically diverse reductive dehalogenase-homologous genes in deep subseafloor sedimentary metagenomes.</title>
        <authorList>
            <person name="Kawai M."/>
            <person name="Futagami T."/>
            <person name="Toyoda A."/>
            <person name="Takaki Y."/>
            <person name="Nishi S."/>
            <person name="Hori S."/>
            <person name="Arai W."/>
            <person name="Tsubouchi T."/>
            <person name="Morono Y."/>
            <person name="Uchiyama I."/>
            <person name="Ito T."/>
            <person name="Fujiyama A."/>
            <person name="Inagaki F."/>
            <person name="Takami H."/>
        </authorList>
    </citation>
    <scope>NUCLEOTIDE SEQUENCE</scope>
    <source>
        <strain evidence="4">Expedition CK06-06</strain>
    </source>
</reference>